<evidence type="ECO:0000313" key="2">
    <source>
        <dbReference type="Proteomes" id="UP000478052"/>
    </source>
</evidence>
<sequence>PPPSRTPPLHRERRVYTYIHRRVAHIIPTAAAGAKTHEPFRTPYFISCSTHARRDVRAPPAESEKKKRRNIAKPSAIYTLYYYYYYYYYTIAPNGVSRSTRL</sequence>
<dbReference type="AlphaFoldDB" id="A0A6G0ZJ16"/>
<dbReference type="Proteomes" id="UP000478052">
    <property type="component" value="Unassembled WGS sequence"/>
</dbReference>
<accession>A0A6G0ZJ16</accession>
<organism evidence="1 2">
    <name type="scientific">Aphis craccivora</name>
    <name type="common">Cowpea aphid</name>
    <dbReference type="NCBI Taxonomy" id="307492"/>
    <lineage>
        <taxon>Eukaryota</taxon>
        <taxon>Metazoa</taxon>
        <taxon>Ecdysozoa</taxon>
        <taxon>Arthropoda</taxon>
        <taxon>Hexapoda</taxon>
        <taxon>Insecta</taxon>
        <taxon>Pterygota</taxon>
        <taxon>Neoptera</taxon>
        <taxon>Paraneoptera</taxon>
        <taxon>Hemiptera</taxon>
        <taxon>Sternorrhyncha</taxon>
        <taxon>Aphidomorpha</taxon>
        <taxon>Aphidoidea</taxon>
        <taxon>Aphididae</taxon>
        <taxon>Aphidini</taxon>
        <taxon>Aphis</taxon>
        <taxon>Aphis</taxon>
    </lineage>
</organism>
<protein>
    <submittedName>
        <fullName evidence="1">Uncharacterized protein</fullName>
    </submittedName>
</protein>
<proteinExistence type="predicted"/>
<dbReference type="EMBL" id="VUJU01000361">
    <property type="protein sequence ID" value="KAF0770952.1"/>
    <property type="molecule type" value="Genomic_DNA"/>
</dbReference>
<evidence type="ECO:0000313" key="1">
    <source>
        <dbReference type="EMBL" id="KAF0770952.1"/>
    </source>
</evidence>
<keyword evidence="2" id="KW-1185">Reference proteome</keyword>
<comment type="caution">
    <text evidence="1">The sequence shown here is derived from an EMBL/GenBank/DDBJ whole genome shotgun (WGS) entry which is preliminary data.</text>
</comment>
<reference evidence="1 2" key="1">
    <citation type="submission" date="2019-08" db="EMBL/GenBank/DDBJ databases">
        <title>Whole genome of Aphis craccivora.</title>
        <authorList>
            <person name="Voronova N.V."/>
            <person name="Shulinski R.S."/>
            <person name="Bandarenka Y.V."/>
            <person name="Zhorov D.G."/>
            <person name="Warner D."/>
        </authorList>
    </citation>
    <scope>NUCLEOTIDE SEQUENCE [LARGE SCALE GENOMIC DNA]</scope>
    <source>
        <strain evidence="1">180601</strain>
        <tissue evidence="1">Whole Body</tissue>
    </source>
</reference>
<feature type="non-terminal residue" evidence="1">
    <location>
        <position position="1"/>
    </location>
</feature>
<name>A0A6G0ZJ16_APHCR</name>
<gene>
    <name evidence="1" type="ORF">FWK35_00030127</name>
</gene>